<protein>
    <recommendedName>
        <fullName evidence="1">Dilute domain-containing protein</fullName>
    </recommendedName>
</protein>
<evidence type="ECO:0000259" key="1">
    <source>
        <dbReference type="PROSITE" id="PS51126"/>
    </source>
</evidence>
<evidence type="ECO:0000313" key="2">
    <source>
        <dbReference type="EMBL" id="KAJ3424053.1"/>
    </source>
</evidence>
<dbReference type="AlphaFoldDB" id="A0AAV7Y978"/>
<dbReference type="EMBL" id="JANTQA010000075">
    <property type="protein sequence ID" value="KAJ3424053.1"/>
    <property type="molecule type" value="Genomic_DNA"/>
</dbReference>
<comment type="caution">
    <text evidence="2">The sequence shown here is derived from an EMBL/GenBank/DDBJ whole genome shotgun (WGS) entry which is preliminary data.</text>
</comment>
<organism evidence="2 3">
    <name type="scientific">Anaeramoeba flamelloides</name>
    <dbReference type="NCBI Taxonomy" id="1746091"/>
    <lineage>
        <taxon>Eukaryota</taxon>
        <taxon>Metamonada</taxon>
        <taxon>Anaeramoebidae</taxon>
        <taxon>Anaeramoeba</taxon>
    </lineage>
</organism>
<dbReference type="Pfam" id="PF01843">
    <property type="entry name" value="DIL"/>
    <property type="match status" value="1"/>
</dbReference>
<proteinExistence type="predicted"/>
<sequence>MVPDQTTHSILVNKLITYLQYLTKGDFTQKQLVHCCLNCQHQIKEILHLFDRLENILLLSCVDNQIRVSVFRRLIHHIICFITNHIFYNSNSKITFAIVIRIKKFVCHLTLWFKNPKEPIIVSDLFEPIVNASNVIIMINEFVDQKSDFEQMCTDISPKLSLVQVWKILSSFTIDEICYNHVSKKILLEYKNLIKNSKIKITMPKYKINIVEKFL</sequence>
<feature type="domain" description="Dilute" evidence="1">
    <location>
        <begin position="1"/>
        <end position="196"/>
    </location>
</feature>
<dbReference type="PROSITE" id="PS51126">
    <property type="entry name" value="DILUTE"/>
    <property type="match status" value="1"/>
</dbReference>
<name>A0AAV7Y978_9EUKA</name>
<reference evidence="2" key="1">
    <citation type="submission" date="2022-08" db="EMBL/GenBank/DDBJ databases">
        <title>Novel sulphate-reducing endosymbionts in the free-living metamonad Anaeramoeba.</title>
        <authorList>
            <person name="Jerlstrom-Hultqvist J."/>
            <person name="Cepicka I."/>
            <person name="Gallot-Lavallee L."/>
            <person name="Salas-Leiva D."/>
            <person name="Curtis B.A."/>
            <person name="Zahonova K."/>
            <person name="Pipaliya S."/>
            <person name="Dacks J."/>
            <person name="Roger A.J."/>
        </authorList>
    </citation>
    <scope>NUCLEOTIDE SEQUENCE</scope>
    <source>
        <strain evidence="2">Busselton2</strain>
    </source>
</reference>
<accession>A0AAV7Y978</accession>
<dbReference type="InterPro" id="IPR002710">
    <property type="entry name" value="Dilute_dom"/>
</dbReference>
<dbReference type="Proteomes" id="UP001146793">
    <property type="component" value="Unassembled WGS sequence"/>
</dbReference>
<gene>
    <name evidence="2" type="ORF">M0812_29685</name>
</gene>
<evidence type="ECO:0000313" key="3">
    <source>
        <dbReference type="Proteomes" id="UP001146793"/>
    </source>
</evidence>